<sequence length="310" mass="32865">MSLLLACDVGADEAETWRAALSAALSGEHLLTSSQGAADDIEVAIVANPRPGTLAGLPRLRLIQSLWAGVDRLLADPTLPAGVPIVRMVDPAMSAAMAETALWAVLALHRGFFRYARLQGEGRWAPHGQRRADELVVAVLGLGQMGRGTSLRLAAQGYRVRGWSTRPTAIEGIETHAGEAALDTLLAQADIVLNLLPLTPATRGLFDAARLARMKPGAGLVNLARGEHVVEADLLAALDAGRLRHAVLDVFQTEPLPAGHAFWSHPRVTVLPHAAAQTDPRSAAGVVAANLQAWRAGRPLANLVDRQRGY</sequence>
<dbReference type="STRING" id="420662.Mpe_A0213"/>
<dbReference type="KEGG" id="mpt:Mpe_A0213"/>
<dbReference type="Proteomes" id="UP000000366">
    <property type="component" value="Chromosome"/>
</dbReference>
<keyword evidence="1" id="KW-0560">Oxidoreductase</keyword>
<gene>
    <name evidence="4" type="ordered locus">Mpe_A0213</name>
</gene>
<keyword evidence="2" id="KW-0520">NAD</keyword>
<name>A2SC86_METPP</name>
<dbReference type="SUPFAM" id="SSF51735">
    <property type="entry name" value="NAD(P)-binding Rossmann-fold domains"/>
    <property type="match status" value="1"/>
</dbReference>
<dbReference type="PROSITE" id="PS50003">
    <property type="entry name" value="PH_DOMAIN"/>
    <property type="match status" value="1"/>
</dbReference>
<dbReference type="InterPro" id="IPR036291">
    <property type="entry name" value="NAD(P)-bd_dom_sf"/>
</dbReference>
<dbReference type="RefSeq" id="WP_011827814.1">
    <property type="nucleotide sequence ID" value="NC_008825.1"/>
</dbReference>
<dbReference type="Gene3D" id="3.40.50.720">
    <property type="entry name" value="NAD(P)-binding Rossmann-like Domain"/>
    <property type="match status" value="2"/>
</dbReference>
<dbReference type="InterPro" id="IPR006140">
    <property type="entry name" value="D-isomer_DH_NAD-bd"/>
</dbReference>
<evidence type="ECO:0000259" key="3">
    <source>
        <dbReference type="PROSITE" id="PS50003"/>
    </source>
</evidence>
<dbReference type="PANTHER" id="PTHR43333:SF1">
    <property type="entry name" value="D-ISOMER SPECIFIC 2-HYDROXYACID DEHYDROGENASE NAD-BINDING DOMAIN-CONTAINING PROTEIN"/>
    <property type="match status" value="1"/>
</dbReference>
<reference evidence="4 5" key="1">
    <citation type="journal article" date="2007" name="J. Bacteriol.">
        <title>Whole-genome analysis of the methyl tert-butyl ether-degrading beta-proteobacterium Methylibium petroleiphilum PM1.</title>
        <authorList>
            <person name="Kane S.R."/>
            <person name="Chakicherla A.Y."/>
            <person name="Chain P.S.G."/>
            <person name="Schmidt R."/>
            <person name="Shin M.W."/>
            <person name="Legler T.C."/>
            <person name="Scow K.M."/>
            <person name="Larimer F.W."/>
            <person name="Lucas S.M."/>
            <person name="Richardson P.M."/>
            <person name="Hristova K.R."/>
        </authorList>
    </citation>
    <scope>NUCLEOTIDE SEQUENCE [LARGE SCALE GENOMIC DNA]</scope>
    <source>
        <strain evidence="5">ATCC BAA-1232 / LMG 22953 / PM1</strain>
    </source>
</reference>
<proteinExistence type="predicted"/>
<dbReference type="InterPro" id="IPR001849">
    <property type="entry name" value="PH_domain"/>
</dbReference>
<evidence type="ECO:0000256" key="2">
    <source>
        <dbReference type="ARBA" id="ARBA00023027"/>
    </source>
</evidence>
<dbReference type="eggNOG" id="COG0111">
    <property type="taxonomic scope" value="Bacteria"/>
</dbReference>
<dbReference type="HOGENOM" id="CLU_019796_1_0_4"/>
<dbReference type="GO" id="GO:0016491">
    <property type="term" value="F:oxidoreductase activity"/>
    <property type="evidence" value="ECO:0007669"/>
    <property type="project" value="UniProtKB-KW"/>
</dbReference>
<evidence type="ECO:0000256" key="1">
    <source>
        <dbReference type="ARBA" id="ARBA00023002"/>
    </source>
</evidence>
<feature type="domain" description="PH" evidence="3">
    <location>
        <begin position="1"/>
        <end position="26"/>
    </location>
</feature>
<dbReference type="CDD" id="cd12164">
    <property type="entry name" value="GDH_like_2"/>
    <property type="match status" value="1"/>
</dbReference>
<dbReference type="PANTHER" id="PTHR43333">
    <property type="entry name" value="2-HACID_DH_C DOMAIN-CONTAINING PROTEIN"/>
    <property type="match status" value="1"/>
</dbReference>
<dbReference type="GO" id="GO:0051287">
    <property type="term" value="F:NAD binding"/>
    <property type="evidence" value="ECO:0007669"/>
    <property type="project" value="InterPro"/>
</dbReference>
<organism evidence="4 5">
    <name type="scientific">Methylibium petroleiphilum (strain ATCC BAA-1232 / LMG 22953 / PM1)</name>
    <dbReference type="NCBI Taxonomy" id="420662"/>
    <lineage>
        <taxon>Bacteria</taxon>
        <taxon>Pseudomonadati</taxon>
        <taxon>Pseudomonadota</taxon>
        <taxon>Betaproteobacteria</taxon>
        <taxon>Burkholderiales</taxon>
        <taxon>Sphaerotilaceae</taxon>
        <taxon>Methylibium</taxon>
    </lineage>
</organism>
<dbReference type="EMBL" id="CP000555">
    <property type="protein sequence ID" value="ABM93175.1"/>
    <property type="molecule type" value="Genomic_DNA"/>
</dbReference>
<evidence type="ECO:0000313" key="4">
    <source>
        <dbReference type="EMBL" id="ABM93175.1"/>
    </source>
</evidence>
<evidence type="ECO:0000313" key="5">
    <source>
        <dbReference type="Proteomes" id="UP000000366"/>
    </source>
</evidence>
<protein>
    <submittedName>
        <fullName evidence="4">Putative 2-hydroxyacid dehydrogenase in PhoH-CsgG intergenic region</fullName>
    </submittedName>
</protein>
<accession>A2SC86</accession>
<dbReference type="AlphaFoldDB" id="A2SC86"/>
<dbReference type="Pfam" id="PF02826">
    <property type="entry name" value="2-Hacid_dh_C"/>
    <property type="match status" value="1"/>
</dbReference>
<keyword evidence="5" id="KW-1185">Reference proteome</keyword>